<organism evidence="2 4">
    <name type="scientific">Halarcobacter bivalviorum</name>
    <dbReference type="NCBI Taxonomy" id="663364"/>
    <lineage>
        <taxon>Bacteria</taxon>
        <taxon>Pseudomonadati</taxon>
        <taxon>Campylobacterota</taxon>
        <taxon>Epsilonproteobacteria</taxon>
        <taxon>Campylobacterales</taxon>
        <taxon>Arcobacteraceae</taxon>
        <taxon>Halarcobacter</taxon>
    </lineage>
</organism>
<dbReference type="PROSITE" id="PS51257">
    <property type="entry name" value="PROKAR_LIPOPROTEIN"/>
    <property type="match status" value="1"/>
</dbReference>
<evidence type="ECO:0000313" key="1">
    <source>
        <dbReference type="EMBL" id="AXH11965.1"/>
    </source>
</evidence>
<reference evidence="1 3" key="2">
    <citation type="submission" date="2018-07" db="EMBL/GenBank/DDBJ databases">
        <title>Complete genome of the Arcobacter bivalviorum type strain LMG 26154.</title>
        <authorList>
            <person name="Miller W.G."/>
            <person name="Yee E."/>
            <person name="Bono J.L."/>
        </authorList>
    </citation>
    <scope>NUCLEOTIDE SEQUENCE [LARGE SCALE GENOMIC DNA]</scope>
    <source>
        <strain evidence="1 3">LMG 26154</strain>
    </source>
</reference>
<evidence type="ECO:0000313" key="4">
    <source>
        <dbReference type="Proteomes" id="UP000289193"/>
    </source>
</evidence>
<dbReference type="Proteomes" id="UP000253850">
    <property type="component" value="Chromosome"/>
</dbReference>
<evidence type="ECO:0000313" key="3">
    <source>
        <dbReference type="Proteomes" id="UP000253850"/>
    </source>
</evidence>
<name>A0AAX2A9Z4_9BACT</name>
<dbReference type="RefSeq" id="WP_114838818.1">
    <property type="nucleotide sequence ID" value="NZ_CP031217.1"/>
</dbReference>
<protein>
    <recommendedName>
        <fullName evidence="5">HEAT repeat domain-containing protein</fullName>
    </recommendedName>
</protein>
<dbReference type="KEGG" id="hbv:ABIV_0958"/>
<dbReference type="Proteomes" id="UP000289193">
    <property type="component" value="Unassembled WGS sequence"/>
</dbReference>
<dbReference type="EMBL" id="PDKM01000001">
    <property type="protein sequence ID" value="RXK11082.1"/>
    <property type="molecule type" value="Genomic_DNA"/>
</dbReference>
<dbReference type="EMBL" id="CP031217">
    <property type="protein sequence ID" value="AXH11965.1"/>
    <property type="molecule type" value="Genomic_DNA"/>
</dbReference>
<proteinExistence type="predicted"/>
<evidence type="ECO:0000313" key="2">
    <source>
        <dbReference type="EMBL" id="RXK11082.1"/>
    </source>
</evidence>
<evidence type="ECO:0008006" key="5">
    <source>
        <dbReference type="Google" id="ProtNLM"/>
    </source>
</evidence>
<keyword evidence="4" id="KW-1185">Reference proteome</keyword>
<gene>
    <name evidence="1" type="ORF">ABIV_0958</name>
    <name evidence="2" type="ORF">CRV05_01565</name>
</gene>
<reference evidence="2 4" key="1">
    <citation type="submission" date="2017-10" db="EMBL/GenBank/DDBJ databases">
        <title>Genomics of the genus Arcobacter.</title>
        <authorList>
            <person name="Perez-Cataluna A."/>
            <person name="Figueras M.J."/>
        </authorList>
    </citation>
    <scope>NUCLEOTIDE SEQUENCE [LARGE SCALE GENOMIC DNA]</scope>
    <source>
        <strain evidence="2 4">CECT 7835</strain>
    </source>
</reference>
<sequence length="332" mass="38143">MKKGIKSITQIFTIFAVVLFFQACSLKVPIKSTEKSENKYEPSLDVESKAIKEISFINALDKEATIITGEFKENIHLEYKKEKLEASSFIKNALQEEFKARALPISIIDTSLDSLNLENFEIFVYRSSGFSPVVTFSSLRVTVQIGDKKETFVSIVKRGKVPVWVVDEIFDPCFNEPISLMIKEIVAKINKAYFNYKISDEKVSEIMLKIDKGVNNDDKLNYLNIYELGFSNNPKALELLKQYTNNADEYLRLASLSMLGFLGGESEFDYLVSKYRNSKIWQDRALSMKAIADINTEKTKKFLQNEYKLWKSQDSKEAIWNVMLLDILKVND</sequence>
<dbReference type="AlphaFoldDB" id="A0AAX2A9Z4"/>
<accession>A0AAX2A9Z4</accession>